<dbReference type="InterPro" id="IPR011650">
    <property type="entry name" value="Peptidase_M20_dimer"/>
</dbReference>
<comment type="cofactor">
    <cofactor evidence="1">
        <name>Zn(2+)</name>
        <dbReference type="ChEBI" id="CHEBI:29105"/>
    </cofactor>
</comment>
<accession>A0A367ZS07</accession>
<dbReference type="Pfam" id="PF01546">
    <property type="entry name" value="Peptidase_M20"/>
    <property type="match status" value="1"/>
</dbReference>
<organism evidence="7 8">
    <name type="scientific">Candidatus Ozemobacter sibiricus</name>
    <dbReference type="NCBI Taxonomy" id="2268124"/>
    <lineage>
        <taxon>Bacteria</taxon>
        <taxon>Candidatus Ozemobacteria</taxon>
        <taxon>Candidatus Ozemobacterales</taxon>
        <taxon>Candidatus Ozemobacteraceae</taxon>
        <taxon>Candidatus Ozemobacter</taxon>
    </lineage>
</organism>
<dbReference type="Proteomes" id="UP000252355">
    <property type="component" value="Unassembled WGS sequence"/>
</dbReference>
<dbReference type="InterPro" id="IPR002933">
    <property type="entry name" value="Peptidase_M20"/>
</dbReference>
<evidence type="ECO:0000313" key="8">
    <source>
        <dbReference type="Proteomes" id="UP000252355"/>
    </source>
</evidence>
<keyword evidence="4" id="KW-0378">Hydrolase</keyword>
<dbReference type="GO" id="GO:0016787">
    <property type="term" value="F:hydrolase activity"/>
    <property type="evidence" value="ECO:0007669"/>
    <property type="project" value="UniProtKB-KW"/>
</dbReference>
<dbReference type="PANTHER" id="PTHR43808">
    <property type="entry name" value="ACETYLORNITHINE DEACETYLASE"/>
    <property type="match status" value="1"/>
</dbReference>
<comment type="similarity">
    <text evidence="2">Belongs to the peptidase M20A family.</text>
</comment>
<dbReference type="PANTHER" id="PTHR43808:SF8">
    <property type="entry name" value="PEPTIDASE M20 DIMERISATION DOMAIN-CONTAINING PROTEIN"/>
    <property type="match status" value="1"/>
</dbReference>
<proteinExistence type="inferred from homology"/>
<dbReference type="GO" id="GO:0046872">
    <property type="term" value="F:metal ion binding"/>
    <property type="evidence" value="ECO:0007669"/>
    <property type="project" value="UniProtKB-KW"/>
</dbReference>
<sequence>MSRLLSYLGHLVEEHLPQLLLLLEDCLAIPSFSGQEAGVADLLLGFFRRHHLPAARTPRGSVVAVLAPPELSPGGLPATLPEGEARQRLDALLTAIRGRHLPLLAFNAHMDVVEPGEGTAWVYPPFAATVQNDRVYGRGTCDMKGALAAMAQALVLAHQAAVEHPLQRAVMACFVTEEEAGEGLAFKEILHDLQWRPDAVILGEPSEMQIARGQRGKLEFFLRAHGKRAHTSVPEVGENAAYKIARAILAVEALDRGEFRTVGPDPERILERSTLVATSFRTIPFTKSSVPDMAEAHVTVRLARGETLDSIKQKLFDRGGWPEVTIDPVVYRGKSYTGLPAEWPACHPAWEIPRHHPFFAFLRTAVRDALGREPSDRIWPFSTDGVYSAGQLGLPTLGIGPGQEAVAHLVDEFVEIGHLREALALYAYLPFAPAPDDHPRFEVRSPTAPDAR</sequence>
<dbReference type="PROSITE" id="PS00758">
    <property type="entry name" value="ARGE_DAPE_CPG2_1"/>
    <property type="match status" value="1"/>
</dbReference>
<dbReference type="Pfam" id="PF07687">
    <property type="entry name" value="M20_dimer"/>
    <property type="match status" value="1"/>
</dbReference>
<evidence type="ECO:0000256" key="2">
    <source>
        <dbReference type="ARBA" id="ARBA00006247"/>
    </source>
</evidence>
<keyword evidence="5" id="KW-0862">Zinc</keyword>
<gene>
    <name evidence="7" type="ORF">OZSIB_2704</name>
</gene>
<protein>
    <submittedName>
        <fullName evidence="7">Acetylornithine deacetylase</fullName>
    </submittedName>
</protein>
<comment type="caution">
    <text evidence="7">The sequence shown here is derived from an EMBL/GenBank/DDBJ whole genome shotgun (WGS) entry which is preliminary data.</text>
</comment>
<keyword evidence="3" id="KW-0479">Metal-binding</keyword>
<evidence type="ECO:0000256" key="3">
    <source>
        <dbReference type="ARBA" id="ARBA00022723"/>
    </source>
</evidence>
<evidence type="ECO:0000256" key="4">
    <source>
        <dbReference type="ARBA" id="ARBA00022801"/>
    </source>
</evidence>
<dbReference type="InterPro" id="IPR050072">
    <property type="entry name" value="Peptidase_M20A"/>
</dbReference>
<evidence type="ECO:0000313" key="7">
    <source>
        <dbReference type="EMBL" id="RCK80816.1"/>
    </source>
</evidence>
<dbReference type="InterPro" id="IPR036264">
    <property type="entry name" value="Bact_exopeptidase_dim_dom"/>
</dbReference>
<dbReference type="Gene3D" id="3.40.630.10">
    <property type="entry name" value="Zn peptidases"/>
    <property type="match status" value="2"/>
</dbReference>
<evidence type="ECO:0000259" key="6">
    <source>
        <dbReference type="Pfam" id="PF07687"/>
    </source>
</evidence>
<dbReference type="Gene3D" id="3.30.70.360">
    <property type="match status" value="1"/>
</dbReference>
<evidence type="ECO:0000256" key="5">
    <source>
        <dbReference type="ARBA" id="ARBA00022833"/>
    </source>
</evidence>
<dbReference type="AlphaFoldDB" id="A0A367ZS07"/>
<dbReference type="InterPro" id="IPR001261">
    <property type="entry name" value="ArgE/DapE_CS"/>
</dbReference>
<dbReference type="SUPFAM" id="SSF53187">
    <property type="entry name" value="Zn-dependent exopeptidases"/>
    <property type="match status" value="1"/>
</dbReference>
<reference evidence="7 8" key="1">
    <citation type="submission" date="2018-05" db="EMBL/GenBank/DDBJ databases">
        <title>A metagenomic window into the 2 km-deep terrestrial subsurface aquifer revealed taxonomically and functionally diverse microbial community comprising novel uncultured bacterial lineages.</title>
        <authorList>
            <person name="Kadnikov V.V."/>
            <person name="Mardanov A.V."/>
            <person name="Beletsky A.V."/>
            <person name="Banks D."/>
            <person name="Pimenov N.V."/>
            <person name="Frank Y.A."/>
            <person name="Karnachuk O.V."/>
            <person name="Ravin N.V."/>
        </authorList>
    </citation>
    <scope>NUCLEOTIDE SEQUENCE [LARGE SCALE GENOMIC DNA]</scope>
    <source>
        <strain evidence="7">BY5</strain>
    </source>
</reference>
<feature type="domain" description="Peptidase M20 dimerisation" evidence="6">
    <location>
        <begin position="213"/>
        <end position="315"/>
    </location>
</feature>
<name>A0A367ZS07_9BACT</name>
<dbReference type="SUPFAM" id="SSF55031">
    <property type="entry name" value="Bacterial exopeptidase dimerisation domain"/>
    <property type="match status" value="1"/>
</dbReference>
<evidence type="ECO:0000256" key="1">
    <source>
        <dbReference type="ARBA" id="ARBA00001947"/>
    </source>
</evidence>
<dbReference type="EMBL" id="QOQW01000004">
    <property type="protein sequence ID" value="RCK80816.1"/>
    <property type="molecule type" value="Genomic_DNA"/>
</dbReference>